<dbReference type="InterPro" id="IPR036597">
    <property type="entry name" value="Fido-like_dom_sf"/>
</dbReference>
<name>A0A915CZY5_9BILA</name>
<proteinExistence type="predicted"/>
<organism evidence="1 2">
    <name type="scientific">Ditylenchus dipsaci</name>
    <dbReference type="NCBI Taxonomy" id="166011"/>
    <lineage>
        <taxon>Eukaryota</taxon>
        <taxon>Metazoa</taxon>
        <taxon>Ecdysozoa</taxon>
        <taxon>Nematoda</taxon>
        <taxon>Chromadorea</taxon>
        <taxon>Rhabditida</taxon>
        <taxon>Tylenchina</taxon>
        <taxon>Tylenchomorpha</taxon>
        <taxon>Sphaerularioidea</taxon>
        <taxon>Anguinidae</taxon>
        <taxon>Anguininae</taxon>
        <taxon>Ditylenchus</taxon>
    </lineage>
</organism>
<evidence type="ECO:0000313" key="2">
    <source>
        <dbReference type="WBParaSite" id="jg13934"/>
    </source>
</evidence>
<evidence type="ECO:0000313" key="1">
    <source>
        <dbReference type="Proteomes" id="UP000887574"/>
    </source>
</evidence>
<protein>
    <submittedName>
        <fullName evidence="2">Uncharacterized protein</fullName>
    </submittedName>
</protein>
<dbReference type="Proteomes" id="UP000887574">
    <property type="component" value="Unplaced"/>
</dbReference>
<sequence length="136" mass="14951">MSHGFPPVVITMAKREAYYTALEIGHKGDLRPFIRFIAEATLDTMQDMVSNGLVEVDEAHHKGSVAGSSESGIQKPRWKSEGDSCVLSNRSSLSLCISKAHLTLQTHLQVQVHLFCRKISKTLKCSLIGSRSIALD</sequence>
<dbReference type="Gene3D" id="1.10.3290.10">
    <property type="entry name" value="Fido-like domain"/>
    <property type="match status" value="1"/>
</dbReference>
<accession>A0A915CZY5</accession>
<dbReference type="SUPFAM" id="SSF140931">
    <property type="entry name" value="Fic-like"/>
    <property type="match status" value="1"/>
</dbReference>
<reference evidence="2" key="1">
    <citation type="submission" date="2022-11" db="UniProtKB">
        <authorList>
            <consortium name="WormBaseParasite"/>
        </authorList>
    </citation>
    <scope>IDENTIFICATION</scope>
</reference>
<dbReference type="WBParaSite" id="jg13934">
    <property type="protein sequence ID" value="jg13934"/>
    <property type="gene ID" value="jg13934"/>
</dbReference>
<keyword evidence="1" id="KW-1185">Reference proteome</keyword>
<dbReference type="AlphaFoldDB" id="A0A915CZY5"/>